<evidence type="ECO:0000313" key="2">
    <source>
        <dbReference type="Proteomes" id="UP001558613"/>
    </source>
</evidence>
<proteinExistence type="predicted"/>
<dbReference type="Proteomes" id="UP001558613">
    <property type="component" value="Unassembled WGS sequence"/>
</dbReference>
<comment type="caution">
    <text evidence="1">The sequence shown here is derived from an EMBL/GenBank/DDBJ whole genome shotgun (WGS) entry which is preliminary data.</text>
</comment>
<reference evidence="1 2" key="1">
    <citation type="submission" date="2023-09" db="EMBL/GenBank/DDBJ databases">
        <authorList>
            <person name="Wang M."/>
        </authorList>
    </citation>
    <scope>NUCLEOTIDE SEQUENCE [LARGE SCALE GENOMIC DNA]</scope>
    <source>
        <strain evidence="1">GT-2023</strain>
        <tissue evidence="1">Liver</tissue>
    </source>
</reference>
<sequence>METRRPIHNDAARAKDMVKRQRVGGWAIEYLLKCLQGCLELEQHLWLSTTKQNSVPSRHAALKSHEDRKQPLFSRAYMKALQLGSL</sequence>
<protein>
    <submittedName>
        <fullName evidence="1">Uncharacterized protein</fullName>
    </submittedName>
</protein>
<accession>A0ABR3N9E4</accession>
<keyword evidence="2" id="KW-1185">Reference proteome</keyword>
<name>A0ABR3N9E4_9TELE</name>
<dbReference type="EMBL" id="JAYMGO010000006">
    <property type="protein sequence ID" value="KAL1273357.1"/>
    <property type="molecule type" value="Genomic_DNA"/>
</dbReference>
<evidence type="ECO:0000313" key="1">
    <source>
        <dbReference type="EMBL" id="KAL1273357.1"/>
    </source>
</evidence>
<organism evidence="1 2">
    <name type="scientific">Cirrhinus molitorella</name>
    <name type="common">mud carp</name>
    <dbReference type="NCBI Taxonomy" id="172907"/>
    <lineage>
        <taxon>Eukaryota</taxon>
        <taxon>Metazoa</taxon>
        <taxon>Chordata</taxon>
        <taxon>Craniata</taxon>
        <taxon>Vertebrata</taxon>
        <taxon>Euteleostomi</taxon>
        <taxon>Actinopterygii</taxon>
        <taxon>Neopterygii</taxon>
        <taxon>Teleostei</taxon>
        <taxon>Ostariophysi</taxon>
        <taxon>Cypriniformes</taxon>
        <taxon>Cyprinidae</taxon>
        <taxon>Labeoninae</taxon>
        <taxon>Labeonini</taxon>
        <taxon>Cirrhinus</taxon>
    </lineage>
</organism>
<gene>
    <name evidence="1" type="ORF">QQF64_029219</name>
</gene>